<name>A0ABQ0YKJ0_9NOCA</name>
<organism evidence="1 2">
    <name type="scientific">Rhodococcus aetherivorans</name>
    <dbReference type="NCBI Taxonomy" id="191292"/>
    <lineage>
        <taxon>Bacteria</taxon>
        <taxon>Bacillati</taxon>
        <taxon>Actinomycetota</taxon>
        <taxon>Actinomycetes</taxon>
        <taxon>Mycobacteriales</taxon>
        <taxon>Nocardiaceae</taxon>
        <taxon>Rhodococcus</taxon>
    </lineage>
</organism>
<sequence>MKPVLGENLHGGVQHLLFPHRARQSLGTAGHVSSKSRCSQLLTLE</sequence>
<reference evidence="1 2" key="1">
    <citation type="journal article" date="2018" name="Biodegradation">
        <title>1,4-Dioxane degradation characteristics of Rhodococcus aetherivorans JCM 14343.</title>
        <authorList>
            <person name="Inoue D."/>
            <person name="Tsunoda T."/>
            <person name="Yamamoto N."/>
            <person name="Ike M."/>
            <person name="Sei K."/>
        </authorList>
    </citation>
    <scope>NUCLEOTIDE SEQUENCE [LARGE SCALE GENOMIC DNA]</scope>
    <source>
        <strain evidence="1 2">JCM 14343</strain>
    </source>
</reference>
<protein>
    <submittedName>
        <fullName evidence="1">Uncharacterized protein</fullName>
    </submittedName>
</protein>
<keyword evidence="2" id="KW-1185">Reference proteome</keyword>
<proteinExistence type="predicted"/>
<accession>A0ABQ0YKJ0</accession>
<gene>
    <name evidence="1" type="ORF">RAJCM14343_2289</name>
</gene>
<evidence type="ECO:0000313" key="2">
    <source>
        <dbReference type="Proteomes" id="UP000325466"/>
    </source>
</evidence>
<evidence type="ECO:0000313" key="1">
    <source>
        <dbReference type="EMBL" id="GES37035.1"/>
    </source>
</evidence>
<comment type="caution">
    <text evidence="1">The sequence shown here is derived from an EMBL/GenBank/DDBJ whole genome shotgun (WGS) entry which is preliminary data.</text>
</comment>
<dbReference type="Proteomes" id="UP000325466">
    <property type="component" value="Unassembled WGS sequence"/>
</dbReference>
<dbReference type="EMBL" id="BLAH01000076">
    <property type="protein sequence ID" value="GES37035.1"/>
    <property type="molecule type" value="Genomic_DNA"/>
</dbReference>